<evidence type="ECO:0000313" key="2">
    <source>
        <dbReference type="Proteomes" id="UP000095552"/>
    </source>
</evidence>
<dbReference type="Proteomes" id="UP000095552">
    <property type="component" value="Unassembled WGS sequence"/>
</dbReference>
<gene>
    <name evidence="1" type="ORF">BFP71_15565</name>
</gene>
<accession>A0A1E5T0H5</accession>
<evidence type="ECO:0008006" key="3">
    <source>
        <dbReference type="Google" id="ProtNLM"/>
    </source>
</evidence>
<dbReference type="OrthoDB" id="980291at2"/>
<name>A0A1E5T0H5_9BACT</name>
<evidence type="ECO:0000313" key="1">
    <source>
        <dbReference type="EMBL" id="OEK04855.1"/>
    </source>
</evidence>
<keyword evidence="2" id="KW-1185">Reference proteome</keyword>
<reference evidence="1 2" key="1">
    <citation type="submission" date="2016-08" db="EMBL/GenBank/DDBJ databases">
        <title>Draft genome of Fabibacter sp. strain SK-8.</title>
        <authorList>
            <person name="Wong S.-K."/>
            <person name="Hamasaki K."/>
            <person name="Yoshizawa S."/>
        </authorList>
    </citation>
    <scope>NUCLEOTIDE SEQUENCE [LARGE SCALE GENOMIC DNA]</scope>
    <source>
        <strain evidence="1 2">SK-8</strain>
    </source>
</reference>
<dbReference type="STRING" id="1563681.BFP71_15565"/>
<dbReference type="AlphaFoldDB" id="A0A1E5T0H5"/>
<comment type="caution">
    <text evidence="1">The sequence shown here is derived from an EMBL/GenBank/DDBJ whole genome shotgun (WGS) entry which is preliminary data.</text>
</comment>
<dbReference type="RefSeq" id="WP_069836360.1">
    <property type="nucleotide sequence ID" value="NZ_MDGQ01000005.1"/>
</dbReference>
<dbReference type="EMBL" id="MDGQ01000005">
    <property type="protein sequence ID" value="OEK04855.1"/>
    <property type="molecule type" value="Genomic_DNA"/>
</dbReference>
<proteinExistence type="predicted"/>
<organism evidence="1 2">
    <name type="scientific">Roseivirga misakiensis</name>
    <dbReference type="NCBI Taxonomy" id="1563681"/>
    <lineage>
        <taxon>Bacteria</taxon>
        <taxon>Pseudomonadati</taxon>
        <taxon>Bacteroidota</taxon>
        <taxon>Cytophagia</taxon>
        <taxon>Cytophagales</taxon>
        <taxon>Roseivirgaceae</taxon>
        <taxon>Roseivirga</taxon>
    </lineage>
</organism>
<sequence>MRRQLLTLIALLIGVSALSQESYYTEVDSVKKQGPALSLKLIPSQLIWRFPAYTMGLEHRLSEGLSVDYTFGLIRDQNVFEDDATYFAGKSGFKSSIMLKSYKIDTDGKDSFFRFLSGSGQVGPDVRPYLGVELFYNQIEFDRTRTFKFDCGDNCEYFQRATYGIRHQDIGVRLNIGFLIELIRPVDLEVNWGIGMMHRSLASDARKPEDFARSYGVLYREDDNEFLLTMNLNIKLVINLK</sequence>
<protein>
    <recommendedName>
        <fullName evidence="3">Outer membrane protein beta-barrel domain-containing protein</fullName>
    </recommendedName>
</protein>